<gene>
    <name evidence="1" type="ORF">E2C01_080740</name>
</gene>
<proteinExistence type="predicted"/>
<sequence length="76" mass="9132">MQKLRIAGKAHYLSKEVKYIKKGLFCVLCTKLKNAGKTLYLLKRLIHVSFRCFMKKKHFDLKFCLFFILHYFASKR</sequence>
<keyword evidence="2" id="KW-1185">Reference proteome</keyword>
<dbReference type="AlphaFoldDB" id="A0A5B7J0D9"/>
<evidence type="ECO:0000313" key="2">
    <source>
        <dbReference type="Proteomes" id="UP000324222"/>
    </source>
</evidence>
<reference evidence="1 2" key="1">
    <citation type="submission" date="2019-05" db="EMBL/GenBank/DDBJ databases">
        <title>Another draft genome of Portunus trituberculatus and its Hox gene families provides insights of decapod evolution.</title>
        <authorList>
            <person name="Jeong J.-H."/>
            <person name="Song I."/>
            <person name="Kim S."/>
            <person name="Choi T."/>
            <person name="Kim D."/>
            <person name="Ryu S."/>
            <person name="Kim W."/>
        </authorList>
    </citation>
    <scope>NUCLEOTIDE SEQUENCE [LARGE SCALE GENOMIC DNA]</scope>
    <source>
        <tissue evidence="1">Muscle</tissue>
    </source>
</reference>
<dbReference type="Proteomes" id="UP000324222">
    <property type="component" value="Unassembled WGS sequence"/>
</dbReference>
<evidence type="ECO:0000313" key="1">
    <source>
        <dbReference type="EMBL" id="MPC85934.1"/>
    </source>
</evidence>
<protein>
    <submittedName>
        <fullName evidence="1">Uncharacterized protein</fullName>
    </submittedName>
</protein>
<comment type="caution">
    <text evidence="1">The sequence shown here is derived from an EMBL/GenBank/DDBJ whole genome shotgun (WGS) entry which is preliminary data.</text>
</comment>
<accession>A0A5B7J0D9</accession>
<name>A0A5B7J0D9_PORTR</name>
<dbReference type="EMBL" id="VSRR010070023">
    <property type="protein sequence ID" value="MPC85934.1"/>
    <property type="molecule type" value="Genomic_DNA"/>
</dbReference>
<organism evidence="1 2">
    <name type="scientific">Portunus trituberculatus</name>
    <name type="common">Swimming crab</name>
    <name type="synonym">Neptunus trituberculatus</name>
    <dbReference type="NCBI Taxonomy" id="210409"/>
    <lineage>
        <taxon>Eukaryota</taxon>
        <taxon>Metazoa</taxon>
        <taxon>Ecdysozoa</taxon>
        <taxon>Arthropoda</taxon>
        <taxon>Crustacea</taxon>
        <taxon>Multicrustacea</taxon>
        <taxon>Malacostraca</taxon>
        <taxon>Eumalacostraca</taxon>
        <taxon>Eucarida</taxon>
        <taxon>Decapoda</taxon>
        <taxon>Pleocyemata</taxon>
        <taxon>Brachyura</taxon>
        <taxon>Eubrachyura</taxon>
        <taxon>Portunoidea</taxon>
        <taxon>Portunidae</taxon>
        <taxon>Portuninae</taxon>
        <taxon>Portunus</taxon>
    </lineage>
</organism>